<evidence type="ECO:0000313" key="2">
    <source>
        <dbReference type="Proteomes" id="UP001321473"/>
    </source>
</evidence>
<keyword evidence="2" id="KW-1185">Reference proteome</keyword>
<dbReference type="EMBL" id="JARKHS020018904">
    <property type="protein sequence ID" value="KAK8772059.1"/>
    <property type="molecule type" value="Genomic_DNA"/>
</dbReference>
<dbReference type="Gene3D" id="2.40.128.20">
    <property type="match status" value="1"/>
</dbReference>
<comment type="caution">
    <text evidence="1">The sequence shown here is derived from an EMBL/GenBank/DDBJ whole genome shotgun (WGS) entry which is preliminary data.</text>
</comment>
<dbReference type="Proteomes" id="UP001321473">
    <property type="component" value="Unassembled WGS sequence"/>
</dbReference>
<dbReference type="AlphaFoldDB" id="A0AAQ4EBB4"/>
<gene>
    <name evidence="1" type="ORF">V5799_024698</name>
</gene>
<accession>A0AAQ4EBB4</accession>
<evidence type="ECO:0000313" key="1">
    <source>
        <dbReference type="EMBL" id="KAK8772059.1"/>
    </source>
</evidence>
<evidence type="ECO:0008006" key="3">
    <source>
        <dbReference type="Google" id="ProtNLM"/>
    </source>
</evidence>
<protein>
    <recommendedName>
        <fullName evidence="3">Lipocalin</fullName>
    </recommendedName>
</protein>
<sequence length="139" mass="15887">MDNDVAYFSSIRDPRMKCLTCLRTVYEPKKLFAVYRFQYQGQNGEPGTDVDYCVNLTTTKSVRFGFSPCEDGDISSTGQGYFFDGKSCYVGRYPLLGNEPCLLWVKKDFKDSVSEECVAQFDNNCGPQRYTLYDKDQCS</sequence>
<organism evidence="1 2">
    <name type="scientific">Amblyomma americanum</name>
    <name type="common">Lone star tick</name>
    <dbReference type="NCBI Taxonomy" id="6943"/>
    <lineage>
        <taxon>Eukaryota</taxon>
        <taxon>Metazoa</taxon>
        <taxon>Ecdysozoa</taxon>
        <taxon>Arthropoda</taxon>
        <taxon>Chelicerata</taxon>
        <taxon>Arachnida</taxon>
        <taxon>Acari</taxon>
        <taxon>Parasitiformes</taxon>
        <taxon>Ixodida</taxon>
        <taxon>Ixodoidea</taxon>
        <taxon>Ixodidae</taxon>
        <taxon>Amblyomminae</taxon>
        <taxon>Amblyomma</taxon>
    </lineage>
</organism>
<reference evidence="1 2" key="1">
    <citation type="journal article" date="2023" name="Arcadia Sci">
        <title>De novo assembly of a long-read Amblyomma americanum tick genome.</title>
        <authorList>
            <person name="Chou S."/>
            <person name="Poskanzer K.E."/>
            <person name="Rollins M."/>
            <person name="Thuy-Boun P.S."/>
        </authorList>
    </citation>
    <scope>NUCLEOTIDE SEQUENCE [LARGE SCALE GENOMIC DNA]</scope>
    <source>
        <strain evidence="1">F_SG_1</strain>
        <tissue evidence="1">Salivary glands</tissue>
    </source>
</reference>
<dbReference type="InterPro" id="IPR012674">
    <property type="entry name" value="Calycin"/>
</dbReference>
<name>A0AAQ4EBB4_AMBAM</name>
<dbReference type="SUPFAM" id="SSF50814">
    <property type="entry name" value="Lipocalins"/>
    <property type="match status" value="1"/>
</dbReference>
<proteinExistence type="predicted"/>